<dbReference type="AlphaFoldDB" id="A0A7H8N5X0"/>
<gene>
    <name evidence="1" type="ORF">HUT08_10500</name>
</gene>
<accession>A0A7H8N5X0</accession>
<dbReference type="EMBL" id="CP054929">
    <property type="protein sequence ID" value="QKW49904.1"/>
    <property type="molecule type" value="Genomic_DNA"/>
</dbReference>
<keyword evidence="2" id="KW-1185">Reference proteome</keyword>
<dbReference type="Proteomes" id="UP000509303">
    <property type="component" value="Chromosome"/>
</dbReference>
<reference evidence="1 2" key="1">
    <citation type="submission" date="2020-06" db="EMBL/GenBank/DDBJ databases">
        <title>Genome mining for natural products.</title>
        <authorList>
            <person name="Zhang B."/>
            <person name="Shi J."/>
            <person name="Ge H."/>
        </authorList>
    </citation>
    <scope>NUCLEOTIDE SEQUENCE [LARGE SCALE GENOMIC DNA]</scope>
    <source>
        <strain evidence="1 2">NA00687</strain>
    </source>
</reference>
<sequence>MRVFQPPSDFGPGTLFVRERVPPDTASWLRLLAHFGLPLIIAGAIAEQVGPWAALPGLVVLGLLSFPPGLRVLREVRDDYLAPDAVGLDERGVIARSAGRTTFRVPWSRVRRLDAGAGREAGWLRLWVIDDAIEGVDRLPRRRHTSEGAALLARFGPGMDREALLVAVERHAPEGIRVRL</sequence>
<proteinExistence type="predicted"/>
<protein>
    <submittedName>
        <fullName evidence="1">Uncharacterized protein</fullName>
    </submittedName>
</protein>
<organism evidence="1 2">
    <name type="scientific">Streptomyces buecherae</name>
    <dbReference type="NCBI Taxonomy" id="2763006"/>
    <lineage>
        <taxon>Bacteria</taxon>
        <taxon>Bacillati</taxon>
        <taxon>Actinomycetota</taxon>
        <taxon>Actinomycetes</taxon>
        <taxon>Kitasatosporales</taxon>
        <taxon>Streptomycetaceae</taxon>
        <taxon>Streptomyces</taxon>
    </lineage>
</organism>
<evidence type="ECO:0000313" key="2">
    <source>
        <dbReference type="Proteomes" id="UP000509303"/>
    </source>
</evidence>
<dbReference type="RefSeq" id="WP_176161639.1">
    <property type="nucleotide sequence ID" value="NZ_CP054929.1"/>
</dbReference>
<name>A0A7H8N5X0_9ACTN</name>
<evidence type="ECO:0000313" key="1">
    <source>
        <dbReference type="EMBL" id="QKW49904.1"/>
    </source>
</evidence>